<dbReference type="KEGG" id="cjt:EG359_13975"/>
<dbReference type="RefSeq" id="WP_076357147.1">
    <property type="nucleotide sequence ID" value="NZ_CP033926.1"/>
</dbReference>
<dbReference type="EMBL" id="CP033926">
    <property type="protein sequence ID" value="AZB00659.1"/>
    <property type="molecule type" value="Genomic_DNA"/>
</dbReference>
<dbReference type="AlphaFoldDB" id="A0A1N7JYN5"/>
<protein>
    <submittedName>
        <fullName evidence="5">Por secretion system C-terminal sorting domain-containing protein</fullName>
    </submittedName>
    <submittedName>
        <fullName evidence="4">T9SS C-terminal target domain-containing protein</fullName>
    </submittedName>
</protein>
<sequence length="482" mass="53517">MKKKLLIAASLFFLQTTNAQVSGIEWQKSYGNYNANDIYMNVHGNASRNGLFFTQNYEVYPSPQYGILSKTTPAGILLWNKEFSQTNVEHATKIYDIQPTAGGYVLAGGIVPTSNNDSFAKQGRMIKVDENGNKLWTKNYPVSAGWDFISMTKVIATQDNGFLLGGIIYKSTDDSNFFILKTDADGNEQWRKTFGGSKWDFLDDIALNAEGNFYLSGRTNSIDGDVSNGGNVTSSYATWAIKVSSTGTLLWENAFDGASHDYPYVRITDTADNGCALIYMQTKNDTFGVEITKFHSNGLLHWQNDYTPYSDFWNDLNIIKSTNGQIVFGSGGIFIKGLNLNGNILWGWQNPDTTYALRNGELVQTPDNGYLFTGKNVNESKIGAIKLAPYAVLSIQEGTSSVENEVYPNPSNGNFVINSKNGKISSIKVSDVSGKIVYTETLTASKHQFNLENHLPEGVYFVEVLFENKKKETKKIIIKESR</sequence>
<dbReference type="PANTHER" id="PTHR42754:SF1">
    <property type="entry name" value="LIPOPROTEIN"/>
    <property type="match status" value="1"/>
</dbReference>
<evidence type="ECO:0000259" key="3">
    <source>
        <dbReference type="Pfam" id="PF18962"/>
    </source>
</evidence>
<reference evidence="5 6" key="1">
    <citation type="submission" date="2017-01" db="EMBL/GenBank/DDBJ databases">
        <authorList>
            <person name="Mah S.A."/>
            <person name="Swanson W.J."/>
            <person name="Moy G.W."/>
            <person name="Vacquier V.D."/>
        </authorList>
    </citation>
    <scope>NUCLEOTIDE SEQUENCE [LARGE SCALE GENOMIC DNA]</scope>
    <source>
        <strain evidence="5 6">DSM 16927</strain>
    </source>
</reference>
<evidence type="ECO:0000256" key="2">
    <source>
        <dbReference type="SAM" id="SignalP"/>
    </source>
</evidence>
<keyword evidence="7" id="KW-1185">Reference proteome</keyword>
<dbReference type="Proteomes" id="UP000186106">
    <property type="component" value="Unassembled WGS sequence"/>
</dbReference>
<organism evidence="5 6">
    <name type="scientific">Chryseobacterium joostei</name>
    <dbReference type="NCBI Taxonomy" id="112234"/>
    <lineage>
        <taxon>Bacteria</taxon>
        <taxon>Pseudomonadati</taxon>
        <taxon>Bacteroidota</taxon>
        <taxon>Flavobacteriia</taxon>
        <taxon>Flavobacteriales</taxon>
        <taxon>Weeksellaceae</taxon>
        <taxon>Chryseobacterium group</taxon>
        <taxon>Chryseobacterium</taxon>
    </lineage>
</organism>
<evidence type="ECO:0000313" key="7">
    <source>
        <dbReference type="Proteomes" id="UP000279541"/>
    </source>
</evidence>
<accession>A0A1N7JYN5</accession>
<evidence type="ECO:0000256" key="1">
    <source>
        <dbReference type="ARBA" id="ARBA00022729"/>
    </source>
</evidence>
<evidence type="ECO:0000313" key="6">
    <source>
        <dbReference type="Proteomes" id="UP000186106"/>
    </source>
</evidence>
<keyword evidence="1 2" id="KW-0732">Signal</keyword>
<dbReference type="OrthoDB" id="9811934at2"/>
<gene>
    <name evidence="4" type="ORF">EG359_13975</name>
    <name evidence="5" type="ORF">SAMN05421768_109223</name>
</gene>
<name>A0A1N7JYN5_9FLAO</name>
<reference evidence="4 7" key="2">
    <citation type="submission" date="2018-11" db="EMBL/GenBank/DDBJ databases">
        <title>Proposal to divide the Flavobacteriaceae and reorganize its genera based on Amino Acid Identity values calculated from whole genome sequences.</title>
        <authorList>
            <person name="Nicholson A.C."/>
            <person name="Gulvik C.A."/>
            <person name="Whitney A.M."/>
            <person name="Humrighouse B.W."/>
            <person name="Bell M."/>
            <person name="Holmes B."/>
            <person name="Steigerwalt A.G."/>
            <person name="Villarma A."/>
            <person name="Sheth M."/>
            <person name="Batra D."/>
            <person name="Pryor J."/>
            <person name="Bernardet J.-F."/>
            <person name="Hugo C."/>
            <person name="Kampfer P."/>
            <person name="Newman J."/>
            <person name="McQuiston J.R."/>
        </authorList>
    </citation>
    <scope>NUCLEOTIDE SEQUENCE [LARGE SCALE GENOMIC DNA]</scope>
    <source>
        <strain evidence="4 7">DSM 16927</strain>
    </source>
</reference>
<dbReference type="SUPFAM" id="SSF50998">
    <property type="entry name" value="Quinoprotein alcohol dehydrogenase-like"/>
    <property type="match status" value="1"/>
</dbReference>
<dbReference type="InterPro" id="IPR026444">
    <property type="entry name" value="Secre_tail"/>
</dbReference>
<dbReference type="NCBIfam" id="TIGR04183">
    <property type="entry name" value="Por_Secre_tail"/>
    <property type="match status" value="1"/>
</dbReference>
<proteinExistence type="predicted"/>
<dbReference type="Proteomes" id="UP000279541">
    <property type="component" value="Chromosome"/>
</dbReference>
<feature type="chain" id="PRO_5044563612" evidence="2">
    <location>
        <begin position="20"/>
        <end position="482"/>
    </location>
</feature>
<dbReference type="EMBL" id="FTNZ01000009">
    <property type="protein sequence ID" value="SIS54432.1"/>
    <property type="molecule type" value="Genomic_DNA"/>
</dbReference>
<feature type="signal peptide" evidence="2">
    <location>
        <begin position="1"/>
        <end position="19"/>
    </location>
</feature>
<evidence type="ECO:0000313" key="5">
    <source>
        <dbReference type="EMBL" id="SIS54432.1"/>
    </source>
</evidence>
<dbReference type="Pfam" id="PF18962">
    <property type="entry name" value="Por_Secre_tail"/>
    <property type="match status" value="1"/>
</dbReference>
<evidence type="ECO:0000313" key="4">
    <source>
        <dbReference type="EMBL" id="AZB00659.1"/>
    </source>
</evidence>
<feature type="domain" description="Secretion system C-terminal sorting" evidence="3">
    <location>
        <begin position="406"/>
        <end position="478"/>
    </location>
</feature>
<dbReference type="STRING" id="112234.SAMN05421768_109223"/>
<dbReference type="PANTHER" id="PTHR42754">
    <property type="entry name" value="ENDOGLUCANASE"/>
    <property type="match status" value="1"/>
</dbReference>
<dbReference type="InterPro" id="IPR011047">
    <property type="entry name" value="Quinoprotein_ADH-like_sf"/>
</dbReference>